<dbReference type="HAMAP" id="MF_00994">
    <property type="entry name" value="LPS_assembly_LapB"/>
    <property type="match status" value="1"/>
</dbReference>
<dbReference type="SMART" id="SM00028">
    <property type="entry name" value="TPR"/>
    <property type="match status" value="5"/>
</dbReference>
<proteinExistence type="inferred from homology"/>
<dbReference type="GO" id="GO:0008653">
    <property type="term" value="P:lipopolysaccharide metabolic process"/>
    <property type="evidence" value="ECO:0007669"/>
    <property type="project" value="InterPro"/>
</dbReference>
<feature type="binding site" evidence="2">
    <location>
        <position position="369"/>
    </location>
    <ligand>
        <name>Fe cation</name>
        <dbReference type="ChEBI" id="CHEBI:24875"/>
    </ligand>
</feature>
<keyword evidence="2" id="KW-0997">Cell inner membrane</keyword>
<evidence type="ECO:0000313" key="6">
    <source>
        <dbReference type="Proteomes" id="UP000218327"/>
    </source>
</evidence>
<comment type="similarity">
    <text evidence="2">Belongs to the LapB family.</text>
</comment>
<dbReference type="EMBL" id="NVVJ01000002">
    <property type="protein sequence ID" value="PCJ28481.1"/>
    <property type="molecule type" value="Genomic_DNA"/>
</dbReference>
<feature type="transmembrane region" description="Helical" evidence="3">
    <location>
        <begin position="6"/>
        <end position="25"/>
    </location>
</feature>
<feature type="binding site" evidence="2">
    <location>
        <position position="380"/>
    </location>
    <ligand>
        <name>Fe cation</name>
        <dbReference type="ChEBI" id="CHEBI:24875"/>
    </ligand>
</feature>
<comment type="function">
    <text evidence="2">Modulates cellular lipopolysaccharide (LPS) levels by regulating LpxC, which is involved in lipid A biosynthesis. May act by modulating the proteolytic activity of FtsH towards LpxC. May also coordinate assembly of proteins involved in LPS synthesis at the plasma membrane.</text>
</comment>
<dbReference type="InterPro" id="IPR011990">
    <property type="entry name" value="TPR-like_helical_dom_sf"/>
</dbReference>
<reference evidence="6" key="1">
    <citation type="submission" date="2017-08" db="EMBL/GenBank/DDBJ databases">
        <title>A dynamic microbial community with high functional redundancy inhabits the cold, oxic subseafloor aquifer.</title>
        <authorList>
            <person name="Tully B.J."/>
            <person name="Wheat C.G."/>
            <person name="Glazer B.T."/>
            <person name="Huber J.A."/>
        </authorList>
    </citation>
    <scope>NUCLEOTIDE SEQUENCE [LARGE SCALE GENOMIC DNA]</scope>
</reference>
<accession>A0A2A5BAX0</accession>
<evidence type="ECO:0000256" key="2">
    <source>
        <dbReference type="HAMAP-Rule" id="MF_00994"/>
    </source>
</evidence>
<dbReference type="Proteomes" id="UP000218327">
    <property type="component" value="Unassembled WGS sequence"/>
</dbReference>
<dbReference type="Pfam" id="PF13176">
    <property type="entry name" value="TPR_7"/>
    <property type="match status" value="1"/>
</dbReference>
<dbReference type="PANTHER" id="PTHR12558:SF47">
    <property type="entry name" value="LIPOPOLYSACCHARIDE ASSEMBLY PROTEIN B"/>
    <property type="match status" value="1"/>
</dbReference>
<feature type="topological domain" description="Cytoplasmic" evidence="2">
    <location>
        <begin position="23"/>
        <end position="398"/>
    </location>
</feature>
<keyword evidence="2 3" id="KW-0812">Transmembrane</keyword>
<dbReference type="SUPFAM" id="SSF48452">
    <property type="entry name" value="TPR-like"/>
    <property type="match status" value="2"/>
</dbReference>
<dbReference type="AlphaFoldDB" id="A0A2A5BAX0"/>
<keyword evidence="2 3" id="KW-0472">Membrane</keyword>
<evidence type="ECO:0000259" key="4">
    <source>
        <dbReference type="Pfam" id="PF18073"/>
    </source>
</evidence>
<feature type="binding site" evidence="2">
    <location>
        <position position="366"/>
    </location>
    <ligand>
        <name>Fe cation</name>
        <dbReference type="ChEBI" id="CHEBI:24875"/>
    </ligand>
</feature>
<keyword evidence="2" id="KW-0408">Iron</keyword>
<sequence>MDSISFYFLLLIAIVAGWLMSRFMYPRNKIQDKSHNDLFEDYFVGLNYLLNDEPDEAIDTFINALEINSETIETHLALGALLRRRGKVDKAIKVHHALLARPELEQGFSGSARLQLAQDYISAGLLDRAERLLNEVLNENKNFKWEALRFLITIYQTEKEWEQAISSSSMMLANPTFKKDIELRAAAAHYCCEIAEQLLESNNDAGARASIKRAFTFDRRNIRASFLLAKIEQRRGKFKAAIKELVRILASNPDFIGQLLQPLSDCYEQLGSSAGFEKLLRDSLLDSVDVNVMLTLTELIQENSGSESALSFLKQQLSINPSMAGLLKLLGLQIGDADDKSDAGESLRAVQKLLKEMLQKSAEYQCNHCGFESRKFYWMCPSCKKWDRIKPMAQSALR</sequence>
<evidence type="ECO:0000256" key="1">
    <source>
        <dbReference type="ARBA" id="ARBA00022723"/>
    </source>
</evidence>
<dbReference type="PANTHER" id="PTHR12558">
    <property type="entry name" value="CELL DIVISION CYCLE 16,23,27"/>
    <property type="match status" value="1"/>
</dbReference>
<gene>
    <name evidence="2" type="primary">lapB</name>
    <name evidence="5" type="ORF">COA96_01170</name>
</gene>
<keyword evidence="2 3" id="KW-1133">Transmembrane helix</keyword>
<keyword evidence="2" id="KW-0802">TPR repeat</keyword>
<dbReference type="Gene3D" id="1.25.40.10">
    <property type="entry name" value="Tetratricopeptide repeat domain"/>
    <property type="match status" value="2"/>
</dbReference>
<dbReference type="NCBIfam" id="NF008757">
    <property type="entry name" value="PRK11788.1-5"/>
    <property type="match status" value="1"/>
</dbReference>
<comment type="caution">
    <text evidence="5">The sequence shown here is derived from an EMBL/GenBank/DDBJ whole genome shotgun (WGS) entry which is preliminary data.</text>
</comment>
<keyword evidence="2" id="KW-1003">Cell membrane</keyword>
<dbReference type="InterPro" id="IPR019734">
    <property type="entry name" value="TPR_rpt"/>
</dbReference>
<dbReference type="InterPro" id="IPR030865">
    <property type="entry name" value="LapB"/>
</dbReference>
<keyword evidence="2" id="KW-0677">Repeat</keyword>
<dbReference type="GO" id="GO:0005506">
    <property type="term" value="F:iron ion binding"/>
    <property type="evidence" value="ECO:0007669"/>
    <property type="project" value="UniProtKB-UniRule"/>
</dbReference>
<protein>
    <recommendedName>
        <fullName evidence="2">Lipopolysaccharide assembly protein B</fullName>
    </recommendedName>
</protein>
<evidence type="ECO:0000256" key="3">
    <source>
        <dbReference type="SAM" id="Phobius"/>
    </source>
</evidence>
<name>A0A2A5BAX0_9GAMM</name>
<organism evidence="5 6">
    <name type="scientific">SAR86 cluster bacterium</name>
    <dbReference type="NCBI Taxonomy" id="2030880"/>
    <lineage>
        <taxon>Bacteria</taxon>
        <taxon>Pseudomonadati</taxon>
        <taxon>Pseudomonadota</taxon>
        <taxon>Gammaproteobacteria</taxon>
        <taxon>SAR86 cluster</taxon>
    </lineage>
</organism>
<dbReference type="GO" id="GO:0009898">
    <property type="term" value="C:cytoplasmic side of plasma membrane"/>
    <property type="evidence" value="ECO:0007669"/>
    <property type="project" value="UniProtKB-UniRule"/>
</dbReference>
<feature type="domain" description="LapB rubredoxin metal binding" evidence="4">
    <location>
        <begin position="364"/>
        <end position="391"/>
    </location>
</feature>
<feature type="binding site" evidence="2">
    <location>
        <position position="383"/>
    </location>
    <ligand>
        <name>Fe cation</name>
        <dbReference type="ChEBI" id="CHEBI:24875"/>
    </ligand>
</feature>
<evidence type="ECO:0000313" key="5">
    <source>
        <dbReference type="EMBL" id="PCJ28481.1"/>
    </source>
</evidence>
<dbReference type="GO" id="GO:0046890">
    <property type="term" value="P:regulation of lipid biosynthetic process"/>
    <property type="evidence" value="ECO:0007669"/>
    <property type="project" value="UniProtKB-UniRule"/>
</dbReference>
<comment type="subcellular location">
    <subcellularLocation>
        <location evidence="2">Cell inner membrane</location>
        <topology evidence="2">Single-pass membrane protein</topology>
        <orientation evidence="2">Cytoplasmic side</orientation>
    </subcellularLocation>
</comment>
<keyword evidence="1 2" id="KW-0479">Metal-binding</keyword>
<dbReference type="Pfam" id="PF18073">
    <property type="entry name" value="Zn_ribbon_LapB"/>
    <property type="match status" value="1"/>
</dbReference>
<dbReference type="InterPro" id="IPR041166">
    <property type="entry name" value="Rubredoxin_2"/>
</dbReference>